<evidence type="ECO:0000256" key="4">
    <source>
        <dbReference type="ARBA" id="ARBA00023014"/>
    </source>
</evidence>
<dbReference type="InParanoid" id="A9WG51"/>
<dbReference type="STRING" id="324602.Caur_0734"/>
<keyword evidence="2" id="KW-0479">Metal-binding</keyword>
<dbReference type="Gene3D" id="1.10.340.30">
    <property type="entry name" value="Hypothetical protein, domain 2"/>
    <property type="match status" value="1"/>
</dbReference>
<dbReference type="Gene3D" id="1.10.1670.10">
    <property type="entry name" value="Helix-hairpin-Helix base-excision DNA repair enzymes (C-terminal)"/>
    <property type="match status" value="1"/>
</dbReference>
<dbReference type="SUPFAM" id="SSF48150">
    <property type="entry name" value="DNA-glycosylase"/>
    <property type="match status" value="1"/>
</dbReference>
<keyword evidence="4" id="KW-0411">Iron-sulfur</keyword>
<organism evidence="6 7">
    <name type="scientific">Chloroflexus aurantiacus (strain ATCC 29366 / DSM 635 / J-10-fl)</name>
    <dbReference type="NCBI Taxonomy" id="324602"/>
    <lineage>
        <taxon>Bacteria</taxon>
        <taxon>Bacillati</taxon>
        <taxon>Chloroflexota</taxon>
        <taxon>Chloroflexia</taxon>
        <taxon>Chloroflexales</taxon>
        <taxon>Chloroflexineae</taxon>
        <taxon>Chloroflexaceae</taxon>
        <taxon>Chloroflexus</taxon>
    </lineage>
</organism>
<keyword evidence="7" id="KW-1185">Reference proteome</keyword>
<dbReference type="EMBL" id="CP000909">
    <property type="protein sequence ID" value="ABY33972.1"/>
    <property type="molecule type" value="Genomic_DNA"/>
</dbReference>
<accession>A9WG51</accession>
<dbReference type="SMART" id="SM00478">
    <property type="entry name" value="ENDO3c"/>
    <property type="match status" value="1"/>
</dbReference>
<dbReference type="PATRIC" id="fig|324602.8.peg.838"/>
<name>A9WG51_CHLAA</name>
<dbReference type="GO" id="GO:0006284">
    <property type="term" value="P:base-excision repair"/>
    <property type="evidence" value="ECO:0007669"/>
    <property type="project" value="InterPro"/>
</dbReference>
<evidence type="ECO:0000313" key="6">
    <source>
        <dbReference type="EMBL" id="ABY33972.1"/>
    </source>
</evidence>
<dbReference type="PANTHER" id="PTHR10359:SF19">
    <property type="entry name" value="DNA REPAIR GLYCOSYLASE MJ1434-RELATED"/>
    <property type="match status" value="1"/>
</dbReference>
<evidence type="ECO:0000313" key="7">
    <source>
        <dbReference type="Proteomes" id="UP000002008"/>
    </source>
</evidence>
<sequence length="270" mass="30584">MQPGTPSDSMTSWQHRVSPLDVYRRLVSHFGVLYGPEAHQPWWPIISSNPQLEIVIGAVLVQQTRWETVEGAIERLYRAGLIDLHALAQATVADVAELIYPCAFYRQKAAGLIALARAISERYGDVAAMLRRPTAMLRRELLTLPRIGPETADVIMLYAGDHPLFVVDAYTRRIFARLVPDEIAWDRASYHQVQHIIAAALPSDPRLLADFHAQLNELAVRYCLSRPRCDGPPARRVYSRQPGRNSFLDRHDGCPLRSVCTWYQGHRQLS</sequence>
<proteinExistence type="predicted"/>
<dbReference type="KEGG" id="cau:Caur_0734"/>
<dbReference type="CDD" id="cd00056">
    <property type="entry name" value="ENDO3c"/>
    <property type="match status" value="1"/>
</dbReference>
<dbReference type="EnsemblBacteria" id="ABY33972">
    <property type="protein sequence ID" value="ABY33972"/>
    <property type="gene ID" value="Caur_0734"/>
</dbReference>
<feature type="domain" description="HhH-GPD" evidence="5">
    <location>
        <begin position="60"/>
        <end position="221"/>
    </location>
</feature>
<evidence type="ECO:0000259" key="5">
    <source>
        <dbReference type="SMART" id="SM00478"/>
    </source>
</evidence>
<dbReference type="GO" id="GO:0003824">
    <property type="term" value="F:catalytic activity"/>
    <property type="evidence" value="ECO:0007669"/>
    <property type="project" value="InterPro"/>
</dbReference>
<dbReference type="InterPro" id="IPR023170">
    <property type="entry name" value="HhH_base_excis_C"/>
</dbReference>
<dbReference type="GO" id="GO:0051539">
    <property type="term" value="F:4 iron, 4 sulfur cluster binding"/>
    <property type="evidence" value="ECO:0007669"/>
    <property type="project" value="UniProtKB-KW"/>
</dbReference>
<protein>
    <submittedName>
        <fullName evidence="6">HhH-GPD family protein</fullName>
    </submittedName>
</protein>
<evidence type="ECO:0000256" key="3">
    <source>
        <dbReference type="ARBA" id="ARBA00023004"/>
    </source>
</evidence>
<dbReference type="InterPro" id="IPR011257">
    <property type="entry name" value="DNA_glycosylase"/>
</dbReference>
<evidence type="ECO:0000256" key="2">
    <source>
        <dbReference type="ARBA" id="ARBA00022723"/>
    </source>
</evidence>
<keyword evidence="1" id="KW-0004">4Fe-4S</keyword>
<dbReference type="InterPro" id="IPR003265">
    <property type="entry name" value="HhH-GPD_domain"/>
</dbReference>
<dbReference type="AlphaFoldDB" id="A9WG51"/>
<dbReference type="PANTHER" id="PTHR10359">
    <property type="entry name" value="A/G-SPECIFIC ADENINE GLYCOSYLASE/ENDONUCLEASE III"/>
    <property type="match status" value="1"/>
</dbReference>
<dbReference type="Proteomes" id="UP000002008">
    <property type="component" value="Chromosome"/>
</dbReference>
<dbReference type="HOGENOM" id="CLU_012862_6_0_0"/>
<dbReference type="eggNOG" id="COG2231">
    <property type="taxonomic scope" value="Bacteria"/>
</dbReference>
<dbReference type="Pfam" id="PF00730">
    <property type="entry name" value="HhH-GPD"/>
    <property type="match status" value="1"/>
</dbReference>
<keyword evidence="3" id="KW-0408">Iron</keyword>
<dbReference type="GO" id="GO:0046872">
    <property type="term" value="F:metal ion binding"/>
    <property type="evidence" value="ECO:0007669"/>
    <property type="project" value="UniProtKB-KW"/>
</dbReference>
<reference evidence="7" key="1">
    <citation type="journal article" date="2011" name="BMC Genomics">
        <title>Complete genome sequence of the filamentous anoxygenic phototrophic bacterium Chloroflexus aurantiacus.</title>
        <authorList>
            <person name="Tang K.H."/>
            <person name="Barry K."/>
            <person name="Chertkov O."/>
            <person name="Dalin E."/>
            <person name="Han C.S."/>
            <person name="Hauser L.J."/>
            <person name="Honchak B.M."/>
            <person name="Karbach L.E."/>
            <person name="Land M.L."/>
            <person name="Lapidus A."/>
            <person name="Larimer F.W."/>
            <person name="Mikhailova N."/>
            <person name="Pitluck S."/>
            <person name="Pierson B.K."/>
            <person name="Blankenship R.E."/>
        </authorList>
    </citation>
    <scope>NUCLEOTIDE SEQUENCE [LARGE SCALE GENOMIC DNA]</scope>
    <source>
        <strain evidence="7">ATCC 29366 / DSM 635 / J-10-fl</strain>
    </source>
</reference>
<gene>
    <name evidence="6" type="ordered locus">Caur_0734</name>
</gene>
<evidence type="ECO:0000256" key="1">
    <source>
        <dbReference type="ARBA" id="ARBA00022485"/>
    </source>
</evidence>